<comment type="caution">
    <text evidence="1">The sequence shown here is derived from an EMBL/GenBank/DDBJ whole genome shotgun (WGS) entry which is preliminary data.</text>
</comment>
<sequence>MRQREHLGPQTAVDLLIVESGFRGGHGVLQAVEKEIRDRFNDDFILAANKCFKINPNISGDSSYRLLVCEITTDGVDARRKRAG</sequence>
<proteinExistence type="predicted"/>
<protein>
    <submittedName>
        <fullName evidence="1">Uncharacterized protein</fullName>
    </submittedName>
</protein>
<dbReference type="AlphaFoldDB" id="A0A645HZZ8"/>
<gene>
    <name evidence="1" type="ORF">SDC9_192065</name>
</gene>
<reference evidence="1" key="1">
    <citation type="submission" date="2019-08" db="EMBL/GenBank/DDBJ databases">
        <authorList>
            <person name="Kucharzyk K."/>
            <person name="Murdoch R.W."/>
            <person name="Higgins S."/>
            <person name="Loffler F."/>
        </authorList>
    </citation>
    <scope>NUCLEOTIDE SEQUENCE</scope>
</reference>
<name>A0A645HZZ8_9ZZZZ</name>
<dbReference type="EMBL" id="VSSQ01103651">
    <property type="protein sequence ID" value="MPN44500.1"/>
    <property type="molecule type" value="Genomic_DNA"/>
</dbReference>
<evidence type="ECO:0000313" key="1">
    <source>
        <dbReference type="EMBL" id="MPN44500.1"/>
    </source>
</evidence>
<organism evidence="1">
    <name type="scientific">bioreactor metagenome</name>
    <dbReference type="NCBI Taxonomy" id="1076179"/>
    <lineage>
        <taxon>unclassified sequences</taxon>
        <taxon>metagenomes</taxon>
        <taxon>ecological metagenomes</taxon>
    </lineage>
</organism>
<accession>A0A645HZZ8</accession>